<feature type="transmembrane region" description="Helical" evidence="6">
    <location>
        <begin position="12"/>
        <end position="34"/>
    </location>
</feature>
<evidence type="ECO:0000256" key="4">
    <source>
        <dbReference type="ARBA" id="ARBA00022989"/>
    </source>
</evidence>
<feature type="transmembrane region" description="Helical" evidence="6">
    <location>
        <begin position="318"/>
        <end position="340"/>
    </location>
</feature>
<keyword evidence="5 6" id="KW-0472">Membrane</keyword>
<evidence type="ECO:0000313" key="8">
    <source>
        <dbReference type="Proteomes" id="UP000095725"/>
    </source>
</evidence>
<organism evidence="7 8">
    <name type="scientific">Bacteroides caccae</name>
    <dbReference type="NCBI Taxonomy" id="47678"/>
    <lineage>
        <taxon>Bacteria</taxon>
        <taxon>Pseudomonadati</taxon>
        <taxon>Bacteroidota</taxon>
        <taxon>Bacteroidia</taxon>
        <taxon>Bacteroidales</taxon>
        <taxon>Bacteroidaceae</taxon>
        <taxon>Bacteroides</taxon>
    </lineage>
</organism>
<dbReference type="PANTHER" id="PTHR30250">
    <property type="entry name" value="PST FAMILY PREDICTED COLANIC ACID TRANSPORTER"/>
    <property type="match status" value="1"/>
</dbReference>
<feature type="transmembrane region" description="Helical" evidence="6">
    <location>
        <begin position="442"/>
        <end position="465"/>
    </location>
</feature>
<accession>A0A174X963</accession>
<evidence type="ECO:0000313" key="7">
    <source>
        <dbReference type="EMBL" id="CUQ52917.1"/>
    </source>
</evidence>
<protein>
    <submittedName>
        <fullName evidence="7">Transmembrane protein</fullName>
    </submittedName>
</protein>
<keyword evidence="2" id="KW-1003">Cell membrane</keyword>
<evidence type="ECO:0000256" key="1">
    <source>
        <dbReference type="ARBA" id="ARBA00004651"/>
    </source>
</evidence>
<reference evidence="7 8" key="1">
    <citation type="submission" date="2015-09" db="EMBL/GenBank/DDBJ databases">
        <authorList>
            <consortium name="Pathogen Informatics"/>
        </authorList>
    </citation>
    <scope>NUCLEOTIDE SEQUENCE [LARGE SCALE GENOMIC DNA]</scope>
    <source>
        <strain evidence="7 8">2789STDY5834946</strain>
    </source>
</reference>
<feature type="transmembrane region" description="Helical" evidence="6">
    <location>
        <begin position="89"/>
        <end position="116"/>
    </location>
</feature>
<proteinExistence type="predicted"/>
<feature type="transmembrane region" description="Helical" evidence="6">
    <location>
        <begin position="128"/>
        <end position="150"/>
    </location>
</feature>
<evidence type="ECO:0000256" key="2">
    <source>
        <dbReference type="ARBA" id="ARBA00022475"/>
    </source>
</evidence>
<keyword evidence="4 6" id="KW-1133">Transmembrane helix</keyword>
<feature type="transmembrane region" description="Helical" evidence="6">
    <location>
        <begin position="46"/>
        <end position="68"/>
    </location>
</feature>
<feature type="transmembrane region" description="Helical" evidence="6">
    <location>
        <begin position="405"/>
        <end position="430"/>
    </location>
</feature>
<feature type="transmembrane region" description="Helical" evidence="6">
    <location>
        <begin position="380"/>
        <end position="399"/>
    </location>
</feature>
<dbReference type="GO" id="GO:0005886">
    <property type="term" value="C:plasma membrane"/>
    <property type="evidence" value="ECO:0007669"/>
    <property type="project" value="UniProtKB-SubCell"/>
</dbReference>
<name>A0A174X963_9BACE</name>
<gene>
    <name evidence="7" type="ORF">ERS852558_04215</name>
</gene>
<feature type="transmembrane region" description="Helical" evidence="6">
    <location>
        <begin position="346"/>
        <end position="368"/>
    </location>
</feature>
<feature type="transmembrane region" description="Helical" evidence="6">
    <location>
        <begin position="471"/>
        <end position="493"/>
    </location>
</feature>
<dbReference type="PANTHER" id="PTHR30250:SF26">
    <property type="entry name" value="PSMA PROTEIN"/>
    <property type="match status" value="1"/>
</dbReference>
<evidence type="ECO:0000256" key="6">
    <source>
        <dbReference type="SAM" id="Phobius"/>
    </source>
</evidence>
<evidence type="ECO:0000256" key="5">
    <source>
        <dbReference type="ARBA" id="ARBA00023136"/>
    </source>
</evidence>
<dbReference type="EMBL" id="CZBL01000023">
    <property type="protein sequence ID" value="CUQ52917.1"/>
    <property type="molecule type" value="Genomic_DNA"/>
</dbReference>
<dbReference type="Proteomes" id="UP000095725">
    <property type="component" value="Unassembled WGS sequence"/>
</dbReference>
<comment type="subcellular location">
    <subcellularLocation>
        <location evidence="1">Cell membrane</location>
        <topology evidence="1">Multi-pass membrane protein</topology>
    </subcellularLocation>
</comment>
<feature type="transmembrane region" description="Helical" evidence="6">
    <location>
        <begin position="162"/>
        <end position="183"/>
    </location>
</feature>
<dbReference type="InterPro" id="IPR050833">
    <property type="entry name" value="Poly_Biosynth_Transport"/>
</dbReference>
<sequence length="509" mass="57632">MILDQSENNKRIAKNTLLLYFRMFFTMAVTLYTSRVILKALGVEDFGIYNVVAGIVTLFSFFSGALSSAASRFISFELGSNNTSYLSKVFSAIFIIHLLFSVVVVCFAETIGLWVVNCKLTIPPERIFAAHVVYQFSVFSCIVGIMQIPLNAMIIAHERLGIYAYMSICEVIGKLSIAFVVTYCSFDHLIVYGMLLFSLVVILFVIYFIYCRKKFPEYRFSFVSEKEIVKNILGYFSFSLWGAAAYVLKDQGVNVVLNIFFGPVVNASRAISYQVNSAINSFAQNLTLAMSPQIIKSYACNDIHRVLQLLFRGTKFSYFLILFLSIPVILETKYVLSLWLGQVPEYTLIFVRLVIVNTLIDSFTYIIGATVQATGRIKKYQLCVGGILLLNLPLSYFFLRLGFSPYITFLIAILIAILCLVVRVLLLNSLLRFSIREFVEKILGLSLLVTFMSYVLPFIIYISFAEGFMRFLLVVVAGIIGALISIWFVGFGYTEREFVKKMIFVKSNI</sequence>
<keyword evidence="3 6" id="KW-0812">Transmembrane</keyword>
<dbReference type="RefSeq" id="WP_055256854.1">
    <property type="nucleotide sequence ID" value="NZ_CAXSSI010000025.1"/>
</dbReference>
<dbReference type="AlphaFoldDB" id="A0A174X963"/>
<feature type="transmembrane region" description="Helical" evidence="6">
    <location>
        <begin position="189"/>
        <end position="210"/>
    </location>
</feature>
<evidence type="ECO:0000256" key="3">
    <source>
        <dbReference type="ARBA" id="ARBA00022692"/>
    </source>
</evidence>